<protein>
    <submittedName>
        <fullName evidence="6">D-3-phosphoglycerate dehydrogenase</fullName>
    </submittedName>
</protein>
<keyword evidence="7" id="KW-1185">Reference proteome</keyword>
<proteinExistence type="inferred from homology"/>
<sequence length="321" mass="35463">MKRVLVSNIMMLKERERFDKQLRDSGYQPVWPKVKQFLTENDCLKLVGDVDGWLAGDDQITRTVLEAASPRLKVISKWGTGVDSIDRNAAEDLEIPVFNSPGAFSHAVAEVALHYMLSLSRHLVQVDRDIRRGHWPKPLGIELSQSKVGIVGFGAIGQRIGDLSGSFGASVYFFDPQKNDEVALTSTVALPKSLEEIANECDFICLACNYTSENHHLINAKFLNEMKSNAYLINVARGQLVDERALEKAIASGQIAGAGLDVFDTEPLPVDSILRNFDNVILGSHNANNALAAVENVHQNTLRNLDSVLSRKQVKEEVLTL</sequence>
<accession>A0A1I3VGS1</accession>
<dbReference type="InterPro" id="IPR029752">
    <property type="entry name" value="D-isomer_DH_CS1"/>
</dbReference>
<dbReference type="CDD" id="cd12172">
    <property type="entry name" value="PGDH_like_2"/>
    <property type="match status" value="1"/>
</dbReference>
<evidence type="ECO:0000256" key="1">
    <source>
        <dbReference type="ARBA" id="ARBA00005854"/>
    </source>
</evidence>
<keyword evidence="2 3" id="KW-0560">Oxidoreductase</keyword>
<name>A0A1I3VGS1_9HYPH</name>
<evidence type="ECO:0000256" key="3">
    <source>
        <dbReference type="RuleBase" id="RU003719"/>
    </source>
</evidence>
<feature type="domain" description="D-isomer specific 2-hydroxyacid dehydrogenase catalytic" evidence="4">
    <location>
        <begin position="32"/>
        <end position="318"/>
    </location>
</feature>
<dbReference type="Pfam" id="PF02826">
    <property type="entry name" value="2-Hacid_dh_C"/>
    <property type="match status" value="1"/>
</dbReference>
<organism evidence="6 7">
    <name type="scientific">Pseudovibrio ascidiaceicola</name>
    <dbReference type="NCBI Taxonomy" id="285279"/>
    <lineage>
        <taxon>Bacteria</taxon>
        <taxon>Pseudomonadati</taxon>
        <taxon>Pseudomonadota</taxon>
        <taxon>Alphaproteobacteria</taxon>
        <taxon>Hyphomicrobiales</taxon>
        <taxon>Stappiaceae</taxon>
        <taxon>Pseudovibrio</taxon>
    </lineage>
</organism>
<evidence type="ECO:0000256" key="2">
    <source>
        <dbReference type="ARBA" id="ARBA00023002"/>
    </source>
</evidence>
<dbReference type="InterPro" id="IPR006140">
    <property type="entry name" value="D-isomer_DH_NAD-bd"/>
</dbReference>
<dbReference type="PROSITE" id="PS00671">
    <property type="entry name" value="D_2_HYDROXYACID_DH_3"/>
    <property type="match status" value="1"/>
</dbReference>
<dbReference type="InterPro" id="IPR029753">
    <property type="entry name" value="D-isomer_DH_CS"/>
</dbReference>
<dbReference type="InterPro" id="IPR006139">
    <property type="entry name" value="D-isomer_2_OHA_DH_cat_dom"/>
</dbReference>
<comment type="similarity">
    <text evidence="1 3">Belongs to the D-isomer specific 2-hydroxyacid dehydrogenase family.</text>
</comment>
<comment type="caution">
    <text evidence="6">The sequence shown here is derived from an EMBL/GenBank/DDBJ whole genome shotgun (WGS) entry which is preliminary data.</text>
</comment>
<dbReference type="PANTHER" id="PTHR10996:SF283">
    <property type="entry name" value="GLYOXYLATE_HYDROXYPYRUVATE REDUCTASE B"/>
    <property type="match status" value="1"/>
</dbReference>
<evidence type="ECO:0000259" key="4">
    <source>
        <dbReference type="Pfam" id="PF00389"/>
    </source>
</evidence>
<dbReference type="InterPro" id="IPR036291">
    <property type="entry name" value="NAD(P)-bd_dom_sf"/>
</dbReference>
<dbReference type="SUPFAM" id="SSF52283">
    <property type="entry name" value="Formate/glycerate dehydrogenase catalytic domain-like"/>
    <property type="match status" value="1"/>
</dbReference>
<evidence type="ECO:0000313" key="6">
    <source>
        <dbReference type="EMBL" id="SFJ94475.1"/>
    </source>
</evidence>
<dbReference type="Pfam" id="PF00389">
    <property type="entry name" value="2-Hacid_dh"/>
    <property type="match status" value="1"/>
</dbReference>
<evidence type="ECO:0000313" key="7">
    <source>
        <dbReference type="Proteomes" id="UP000199598"/>
    </source>
</evidence>
<dbReference type="RefSeq" id="WP_093516318.1">
    <property type="nucleotide sequence ID" value="NZ_FOSK01000001.1"/>
</dbReference>
<feature type="domain" description="D-isomer specific 2-hydroxyacid dehydrogenase NAD-binding" evidence="5">
    <location>
        <begin position="114"/>
        <end position="287"/>
    </location>
</feature>
<dbReference type="EMBL" id="FOSK01000001">
    <property type="protein sequence ID" value="SFJ94475.1"/>
    <property type="molecule type" value="Genomic_DNA"/>
</dbReference>
<dbReference type="Gene3D" id="3.40.50.720">
    <property type="entry name" value="NAD(P)-binding Rossmann-like Domain"/>
    <property type="match status" value="2"/>
</dbReference>
<dbReference type="SUPFAM" id="SSF51735">
    <property type="entry name" value="NAD(P)-binding Rossmann-fold domains"/>
    <property type="match status" value="1"/>
</dbReference>
<dbReference type="Proteomes" id="UP000199598">
    <property type="component" value="Unassembled WGS sequence"/>
</dbReference>
<dbReference type="InterPro" id="IPR050223">
    <property type="entry name" value="D-isomer_2-hydroxyacid_DH"/>
</dbReference>
<dbReference type="PROSITE" id="PS00065">
    <property type="entry name" value="D_2_HYDROXYACID_DH_1"/>
    <property type="match status" value="1"/>
</dbReference>
<reference evidence="6 7" key="1">
    <citation type="submission" date="2016-10" db="EMBL/GenBank/DDBJ databases">
        <authorList>
            <person name="Varghese N."/>
            <person name="Submissions S."/>
        </authorList>
    </citation>
    <scope>NUCLEOTIDE SEQUENCE [LARGE SCALE GENOMIC DNA]</scope>
    <source>
        <strain evidence="6 7">DSM 16392</strain>
    </source>
</reference>
<gene>
    <name evidence="6" type="ORF">SAMN04488518_101384</name>
</gene>
<dbReference type="PANTHER" id="PTHR10996">
    <property type="entry name" value="2-HYDROXYACID DEHYDROGENASE-RELATED"/>
    <property type="match status" value="1"/>
</dbReference>
<evidence type="ECO:0000259" key="5">
    <source>
        <dbReference type="Pfam" id="PF02826"/>
    </source>
</evidence>